<organism evidence="2 3">
    <name type="scientific">Candidatus Methylumidiphilus alinenensis</name>
    <dbReference type="NCBI Taxonomy" id="2202197"/>
    <lineage>
        <taxon>Bacteria</taxon>
        <taxon>Pseudomonadati</taxon>
        <taxon>Pseudomonadota</taxon>
        <taxon>Gammaproteobacteria</taxon>
        <taxon>Methylococcales</taxon>
        <taxon>Candidatus Methylumidiphilus</taxon>
    </lineage>
</organism>
<evidence type="ECO:0000256" key="1">
    <source>
        <dbReference type="SAM" id="MobiDB-lite"/>
    </source>
</evidence>
<dbReference type="EMBL" id="QJPH01000531">
    <property type="protein sequence ID" value="PZN71223.1"/>
    <property type="molecule type" value="Genomic_DNA"/>
</dbReference>
<dbReference type="AlphaFoldDB" id="A0A2W4QGU8"/>
<evidence type="ECO:0000313" key="3">
    <source>
        <dbReference type="Proteomes" id="UP000249396"/>
    </source>
</evidence>
<gene>
    <name evidence="2" type="ORF">DM484_26825</name>
</gene>
<accession>A0A2W4QGU8</accession>
<comment type="caution">
    <text evidence="2">The sequence shown here is derived from an EMBL/GenBank/DDBJ whole genome shotgun (WGS) entry which is preliminary data.</text>
</comment>
<feature type="compositionally biased region" description="Acidic residues" evidence="1">
    <location>
        <begin position="99"/>
        <end position="114"/>
    </location>
</feature>
<feature type="compositionally biased region" description="Basic and acidic residues" evidence="1">
    <location>
        <begin position="85"/>
        <end position="98"/>
    </location>
</feature>
<evidence type="ECO:0000313" key="2">
    <source>
        <dbReference type="EMBL" id="PZN71223.1"/>
    </source>
</evidence>
<dbReference type="Proteomes" id="UP000249396">
    <property type="component" value="Unassembled WGS sequence"/>
</dbReference>
<proteinExistence type="predicted"/>
<sequence>MATTQQFSVKTGTVFIPNLFLPDNHPRHPIKEEPMHILDRLSKDLAELMEREWVKPNANPDRLYISLLLLLGWRRETGKTSTTQQRDRRVDEEDRLDAADEAEEQEEENDDEPNTESLEVLKEQTQAFRQRNPYIAGLLFRDFYAAPHTLLESHFLPGFGTVKIHAEASRYVNEVLWLKPLGLAKSNGDTPTNPHLLLKRLCQLSRTLGEWAATDIRRLAQASSMPATWFHKPALALRAQRQRQGDNIGATARNRRTASGPYWLLAGACAEEVGEELSLRDVAEITPAPLSTGFSLDKDFSKLLKSVVNSLNTRYVWLRACGLLPQDWLHQDTPSIDRLKALAHLREEASVTQDWQDGDKERAFRLAFDNLLRNGGKGNLGGFETFNEWLDSEEGQAMLYRGASQVVSLSDILGDEGEGQPFDEGDGKADPAGDVEALATLAEIHRDAGPRLVLNPLLDRFFRQVLLQGREVEGPGGLLEDEGFKALLDEDPRYASLAADEAAVRLFYAARSLIANVLLETHPEPVAPLVEAYFRWVVVEEKPMRGRDGLFNRKSFKALLAQDADYAGLAADALNDRLQAEASRLLKKLLAVRG</sequence>
<feature type="region of interest" description="Disordered" evidence="1">
    <location>
        <begin position="80"/>
        <end position="116"/>
    </location>
</feature>
<protein>
    <submittedName>
        <fullName evidence="2">Uncharacterized protein</fullName>
    </submittedName>
</protein>
<name>A0A2W4QGU8_9GAMM</name>
<reference evidence="2 3" key="1">
    <citation type="journal article" date="2018" name="Aquat. Microb. Ecol.">
        <title>Gammaproteobacterial methanotrophs dominate.</title>
        <authorList>
            <person name="Rissanen A.J."/>
            <person name="Saarenheimo J."/>
            <person name="Tiirola M."/>
            <person name="Peura S."/>
            <person name="Aalto S.L."/>
            <person name="Karvinen A."/>
            <person name="Nykanen H."/>
        </authorList>
    </citation>
    <scope>NUCLEOTIDE SEQUENCE [LARGE SCALE GENOMIC DNA]</scope>
    <source>
        <strain evidence="2">AMbin10</strain>
    </source>
</reference>